<dbReference type="EMBL" id="JARWAN010000009">
    <property type="protein sequence ID" value="MDR5898780.1"/>
    <property type="molecule type" value="Genomic_DNA"/>
</dbReference>
<dbReference type="InterPro" id="IPR007115">
    <property type="entry name" value="6-PTP_synth/QueD"/>
</dbReference>
<evidence type="ECO:0000313" key="8">
    <source>
        <dbReference type="Proteomes" id="UP001254564"/>
    </source>
</evidence>
<dbReference type="EC" id="4.1.2.50" evidence="3"/>
<evidence type="ECO:0000256" key="6">
    <source>
        <dbReference type="ARBA" id="ARBA00048807"/>
    </source>
</evidence>
<comment type="caution">
    <text evidence="7">The sequence shown here is derived from an EMBL/GenBank/DDBJ whole genome shotgun (WGS) entry which is preliminary data.</text>
</comment>
<evidence type="ECO:0000256" key="5">
    <source>
        <dbReference type="ARBA" id="ARBA00031449"/>
    </source>
</evidence>
<dbReference type="SUPFAM" id="SSF55620">
    <property type="entry name" value="Tetrahydrobiopterin biosynthesis enzymes-like"/>
    <property type="match status" value="2"/>
</dbReference>
<evidence type="ECO:0000256" key="2">
    <source>
        <dbReference type="ARBA" id="ARBA00008900"/>
    </source>
</evidence>
<evidence type="ECO:0000256" key="4">
    <source>
        <dbReference type="ARBA" id="ARBA00018141"/>
    </source>
</evidence>
<comment type="similarity">
    <text evidence="2">Belongs to the PTPS family. QueD subfamily.</text>
</comment>
<dbReference type="Gene3D" id="3.30.479.10">
    <property type="entry name" value="6-pyruvoyl tetrahydropterin synthase/QueD"/>
    <property type="match status" value="2"/>
</dbReference>
<evidence type="ECO:0000256" key="3">
    <source>
        <dbReference type="ARBA" id="ARBA00012982"/>
    </source>
</evidence>
<comment type="catalytic activity">
    <reaction evidence="6">
        <text>7,8-dihydroneopterin 3'-triphosphate + H2O = 6-carboxy-5,6,7,8-tetrahydropterin + triphosphate + acetaldehyde + 2 H(+)</text>
        <dbReference type="Rhea" id="RHEA:27966"/>
        <dbReference type="ChEBI" id="CHEBI:15343"/>
        <dbReference type="ChEBI" id="CHEBI:15377"/>
        <dbReference type="ChEBI" id="CHEBI:15378"/>
        <dbReference type="ChEBI" id="CHEBI:18036"/>
        <dbReference type="ChEBI" id="CHEBI:58462"/>
        <dbReference type="ChEBI" id="CHEBI:61032"/>
        <dbReference type="EC" id="4.1.2.50"/>
    </reaction>
</comment>
<gene>
    <name evidence="7" type="ORF">QC823_07230</name>
</gene>
<comment type="pathway">
    <text evidence="1">Purine metabolism; 7-cyano-7-deazaguanine biosynthesis.</text>
</comment>
<reference evidence="7 8" key="1">
    <citation type="submission" date="2023-04" db="EMBL/GenBank/DDBJ databases">
        <title>A long-awaited taxogenomic arrangement of the family Halomonadaceae.</title>
        <authorList>
            <person name="De La Haba R."/>
            <person name="Chuvochina M."/>
            <person name="Wittouck S."/>
            <person name="Arahal D.R."/>
            <person name="Sanchez-Porro C."/>
            <person name="Hugenholtz P."/>
            <person name="Ventosa A."/>
        </authorList>
    </citation>
    <scope>NUCLEOTIDE SEQUENCE [LARGE SCALE GENOMIC DNA]</scope>
    <source>
        <strain evidence="7 8">DSM 21020</strain>
    </source>
</reference>
<name>A0ABU1H3U6_9GAMM</name>
<evidence type="ECO:0000313" key="7">
    <source>
        <dbReference type="EMBL" id="MDR5898780.1"/>
    </source>
</evidence>
<evidence type="ECO:0000256" key="1">
    <source>
        <dbReference type="ARBA" id="ARBA00005061"/>
    </source>
</evidence>
<keyword evidence="8" id="KW-1185">Reference proteome</keyword>
<dbReference type="Pfam" id="PF01242">
    <property type="entry name" value="PTPS"/>
    <property type="match status" value="2"/>
</dbReference>
<sequence length="277" mass="30495">MALFVHNLTNVDVSIWDTAHGLTGMSWQVDVQLEGQLGEDGMLLDFGAVKPWIKNVLDNGPDHTLLIPSQAPGITIFPCQEGLCFRAEIPFPIEIKGPKDAFTLISASHIDASVFAAYANELLNQARPDNVDHVKIKAQQETIDGASYGYSHGLKRHAGNCQRIAHGHRSRLSVHQQGRRQPILEAHWAEWLNHRYLVEEADITHQCANTLTCSYTAAQGNFELTLPMNRCAILESPTTVENITRWLANQIAGQTSQKTEVVAYEGINKGATAIAAP</sequence>
<dbReference type="RefSeq" id="WP_309655694.1">
    <property type="nucleotide sequence ID" value="NZ_JARWAN010000009.1"/>
</dbReference>
<protein>
    <recommendedName>
        <fullName evidence="4">6-carboxy-5,6,7,8-tetrahydropterin synthase</fullName>
        <ecNumber evidence="3">4.1.2.50</ecNumber>
    </recommendedName>
    <alternativeName>
        <fullName evidence="5">Queuosine biosynthesis protein QueD</fullName>
    </alternativeName>
</protein>
<dbReference type="Proteomes" id="UP001254564">
    <property type="component" value="Unassembled WGS sequence"/>
</dbReference>
<dbReference type="InterPro" id="IPR038418">
    <property type="entry name" value="6-PTP_synth/QueD_sf"/>
</dbReference>
<organism evidence="7 8">
    <name type="scientific">Vreelandella vilamensis</name>
    <dbReference type="NCBI Taxonomy" id="531309"/>
    <lineage>
        <taxon>Bacteria</taxon>
        <taxon>Pseudomonadati</taxon>
        <taxon>Pseudomonadota</taxon>
        <taxon>Gammaproteobacteria</taxon>
        <taxon>Oceanospirillales</taxon>
        <taxon>Halomonadaceae</taxon>
        <taxon>Vreelandella</taxon>
    </lineage>
</organism>
<proteinExistence type="inferred from homology"/>
<accession>A0ABU1H3U6</accession>